<feature type="compositionally biased region" description="Polar residues" evidence="2">
    <location>
        <begin position="85"/>
        <end position="94"/>
    </location>
</feature>
<reference evidence="3 4" key="1">
    <citation type="journal article" date="2019" name="Mol. Biol. Evol.">
        <title>Blast fungal genomes show frequent chromosomal changes, gene gains and losses, and effector gene turnover.</title>
        <authorList>
            <person name="Gomez Luciano L.B."/>
            <person name="Jason Tsai I."/>
            <person name="Chuma I."/>
            <person name="Tosa Y."/>
            <person name="Chen Y.H."/>
            <person name="Li J.Y."/>
            <person name="Li M.Y."/>
            <person name="Jade Lu M.Y."/>
            <person name="Nakayashiki H."/>
            <person name="Li W.H."/>
        </authorList>
    </citation>
    <scope>NUCLEOTIDE SEQUENCE [LARGE SCALE GENOMIC DNA]</scope>
    <source>
        <strain evidence="3">MZ5-1-6</strain>
    </source>
</reference>
<protein>
    <recommendedName>
        <fullName evidence="5">Chromo domain-containing protein</fullName>
    </recommendedName>
</protein>
<feature type="compositionally biased region" description="Polar residues" evidence="2">
    <location>
        <begin position="7"/>
        <end position="19"/>
    </location>
</feature>
<evidence type="ECO:0000313" key="4">
    <source>
        <dbReference type="Proteomes" id="UP000294847"/>
    </source>
</evidence>
<dbReference type="AlphaFoldDB" id="A0A4P7NSE5"/>
<evidence type="ECO:0000256" key="1">
    <source>
        <dbReference type="ARBA" id="ARBA00011353"/>
    </source>
</evidence>
<evidence type="ECO:0008006" key="5">
    <source>
        <dbReference type="Google" id="ProtNLM"/>
    </source>
</evidence>
<organism evidence="3 4">
    <name type="scientific">Pyricularia oryzae</name>
    <name type="common">Rice blast fungus</name>
    <name type="synonym">Magnaporthe oryzae</name>
    <dbReference type="NCBI Taxonomy" id="318829"/>
    <lineage>
        <taxon>Eukaryota</taxon>
        <taxon>Fungi</taxon>
        <taxon>Dikarya</taxon>
        <taxon>Ascomycota</taxon>
        <taxon>Pezizomycotina</taxon>
        <taxon>Sordariomycetes</taxon>
        <taxon>Sordariomycetidae</taxon>
        <taxon>Magnaporthales</taxon>
        <taxon>Pyriculariaceae</taxon>
        <taxon>Pyricularia</taxon>
    </lineage>
</organism>
<gene>
    <name evidence="3" type="ORF">PoMZ_06929</name>
</gene>
<dbReference type="InterPro" id="IPR016197">
    <property type="entry name" value="Chromo-like_dom_sf"/>
</dbReference>
<feature type="compositionally biased region" description="Basic and acidic residues" evidence="2">
    <location>
        <begin position="71"/>
        <end position="82"/>
    </location>
</feature>
<proteinExistence type="predicted"/>
<comment type="subunit">
    <text evidence="1">Component of the NuA4 histone acetyltransferase complex.</text>
</comment>
<dbReference type="Proteomes" id="UP000294847">
    <property type="component" value="Chromosome 6"/>
</dbReference>
<dbReference type="CDD" id="cd00024">
    <property type="entry name" value="CD_CSD"/>
    <property type="match status" value="1"/>
</dbReference>
<feature type="compositionally biased region" description="Polar residues" evidence="2">
    <location>
        <begin position="29"/>
        <end position="48"/>
    </location>
</feature>
<accession>A0A4P7NSE5</accession>
<evidence type="ECO:0000256" key="2">
    <source>
        <dbReference type="SAM" id="MobiDB-lite"/>
    </source>
</evidence>
<dbReference type="SUPFAM" id="SSF54160">
    <property type="entry name" value="Chromo domain-like"/>
    <property type="match status" value="1"/>
</dbReference>
<feature type="region of interest" description="Disordered" evidence="2">
    <location>
        <begin position="1"/>
        <end position="128"/>
    </location>
</feature>
<evidence type="ECO:0000313" key="3">
    <source>
        <dbReference type="EMBL" id="QBZ65222.1"/>
    </source>
</evidence>
<feature type="compositionally biased region" description="Polar residues" evidence="2">
    <location>
        <begin position="55"/>
        <end position="66"/>
    </location>
</feature>
<sequence>MADSDAETATQPSASSVSSLPDMKVAELHTQTAAVDSSKARQTLSPSASKRLRNPASSSSLPNISTILKRHASDATTNKDCKGSAGSNKISATSAAKRKVSRKTTSEGASISEPQPPSTHPETDKNDRLSEQEIPAVSNVQVSEVIPVRDTAVNGTGHVKINTTGLGPAETTTAFKDVETAADSNAILYASVLDEEAVDPCELEVESCPHLHIEAIVGHRFVQGVGIEVLAQWGQDHNLPNSWEPESIMHADARDLLLEYWETTPGGRLQELRGTGHENDVFALHRYEARPNDDSEGAAPKSKKIKLMPNKSRSAKPHKALLVVEVEYCGYRGTTWVPDKLLSEDLPVLMAKYWALAGGRPAGF</sequence>
<name>A0A4P7NSE5_PYROR</name>
<feature type="region of interest" description="Disordered" evidence="2">
    <location>
        <begin position="289"/>
        <end position="312"/>
    </location>
</feature>
<dbReference type="EMBL" id="CP034209">
    <property type="protein sequence ID" value="QBZ65222.1"/>
    <property type="molecule type" value="Genomic_DNA"/>
</dbReference>